<dbReference type="PANTHER" id="PTHR39181">
    <property type="entry name" value="TYROSINE-PROTEIN PHOSPHATASE YWQE"/>
    <property type="match status" value="1"/>
</dbReference>
<reference evidence="6" key="2">
    <citation type="submission" date="2021-04" db="EMBL/GenBank/DDBJ databases">
        <authorList>
            <person name="Gilroy R."/>
        </authorList>
    </citation>
    <scope>NUCLEOTIDE SEQUENCE</scope>
    <source>
        <strain evidence="6">ChiSjej1B19-8411</strain>
    </source>
</reference>
<dbReference type="Gene3D" id="3.20.20.140">
    <property type="entry name" value="Metal-dependent hydrolases"/>
    <property type="match status" value="1"/>
</dbReference>
<dbReference type="EMBL" id="DXEX01000062">
    <property type="protein sequence ID" value="HIX58561.1"/>
    <property type="molecule type" value="Genomic_DNA"/>
</dbReference>
<evidence type="ECO:0000256" key="1">
    <source>
        <dbReference type="ARBA" id="ARBA00005750"/>
    </source>
</evidence>
<sequence length="247" mass="28636">MNTVVTDIHCHVIPGVDDGAGNLKESMRMMEQAAAEGIRAVVATPHFNEQMDRTALEQYIRGWDQLHTLMQKKKISITLYPGNEIFYSENALRSLARGEAMGMNDTRYVLVEFAPYTDYRYMRMAIQQMQYEGYWPILAHMERYRCLEREERVQDMLSLGTCLQVNTGSVTGEMGWKVSRRLLRYIRKGWIHFLGTDAHGSEERTPRMADCLRYIEKKAGTECRVLISESNPEKMLRGEDIRGDYTD</sequence>
<accession>A0A9D1WG54</accession>
<dbReference type="GO" id="GO:0004725">
    <property type="term" value="F:protein tyrosine phosphatase activity"/>
    <property type="evidence" value="ECO:0007669"/>
    <property type="project" value="UniProtKB-EC"/>
</dbReference>
<comment type="caution">
    <text evidence="6">The sequence shown here is derived from an EMBL/GenBank/DDBJ whole genome shotgun (WGS) entry which is preliminary data.</text>
</comment>
<evidence type="ECO:0000256" key="4">
    <source>
        <dbReference type="ARBA" id="ARBA00022912"/>
    </source>
</evidence>
<reference evidence="6" key="1">
    <citation type="journal article" date="2021" name="PeerJ">
        <title>Extensive microbial diversity within the chicken gut microbiome revealed by metagenomics and culture.</title>
        <authorList>
            <person name="Gilroy R."/>
            <person name="Ravi A."/>
            <person name="Getino M."/>
            <person name="Pursley I."/>
            <person name="Horton D.L."/>
            <person name="Alikhan N.F."/>
            <person name="Baker D."/>
            <person name="Gharbi K."/>
            <person name="Hall N."/>
            <person name="Watson M."/>
            <person name="Adriaenssens E.M."/>
            <person name="Foster-Nyarko E."/>
            <person name="Jarju S."/>
            <person name="Secka A."/>
            <person name="Antonio M."/>
            <person name="Oren A."/>
            <person name="Chaudhuri R.R."/>
            <person name="La Ragione R."/>
            <person name="Hildebrand F."/>
            <person name="Pallen M.J."/>
        </authorList>
    </citation>
    <scope>NUCLEOTIDE SEQUENCE</scope>
    <source>
        <strain evidence="6">ChiSjej1B19-8411</strain>
    </source>
</reference>
<dbReference type="AlphaFoldDB" id="A0A9D1WG54"/>
<evidence type="ECO:0000256" key="2">
    <source>
        <dbReference type="ARBA" id="ARBA00013064"/>
    </source>
</evidence>
<dbReference type="SUPFAM" id="SSF89550">
    <property type="entry name" value="PHP domain-like"/>
    <property type="match status" value="1"/>
</dbReference>
<keyword evidence="4" id="KW-0904">Protein phosphatase</keyword>
<keyword evidence="3" id="KW-0378">Hydrolase</keyword>
<gene>
    <name evidence="6" type="ORF">IAA45_02465</name>
</gene>
<dbReference type="InterPro" id="IPR016195">
    <property type="entry name" value="Pol/histidinol_Pase-like"/>
</dbReference>
<dbReference type="Proteomes" id="UP000886817">
    <property type="component" value="Unassembled WGS sequence"/>
</dbReference>
<evidence type="ECO:0000313" key="7">
    <source>
        <dbReference type="Proteomes" id="UP000886817"/>
    </source>
</evidence>
<evidence type="ECO:0000313" key="6">
    <source>
        <dbReference type="EMBL" id="HIX58561.1"/>
    </source>
</evidence>
<dbReference type="PANTHER" id="PTHR39181:SF1">
    <property type="entry name" value="TYROSINE-PROTEIN PHOSPHATASE YWQE"/>
    <property type="match status" value="1"/>
</dbReference>
<name>A0A9D1WG54_9FIRM</name>
<dbReference type="PIRSF" id="PIRSF016557">
    <property type="entry name" value="Caps_synth_CpsB"/>
    <property type="match status" value="1"/>
</dbReference>
<dbReference type="InterPro" id="IPR016667">
    <property type="entry name" value="Caps_polysacc_synth_CpsB/CapC"/>
</dbReference>
<proteinExistence type="inferred from homology"/>
<organism evidence="6 7">
    <name type="scientific">Candidatus Blautia gallistercoris</name>
    <dbReference type="NCBI Taxonomy" id="2838490"/>
    <lineage>
        <taxon>Bacteria</taxon>
        <taxon>Bacillati</taxon>
        <taxon>Bacillota</taxon>
        <taxon>Clostridia</taxon>
        <taxon>Lachnospirales</taxon>
        <taxon>Lachnospiraceae</taxon>
        <taxon>Blautia</taxon>
    </lineage>
</organism>
<dbReference type="EC" id="3.1.3.48" evidence="2"/>
<evidence type="ECO:0000256" key="3">
    <source>
        <dbReference type="ARBA" id="ARBA00022801"/>
    </source>
</evidence>
<comment type="catalytic activity">
    <reaction evidence="5">
        <text>O-phospho-L-tyrosyl-[protein] + H2O = L-tyrosyl-[protein] + phosphate</text>
        <dbReference type="Rhea" id="RHEA:10684"/>
        <dbReference type="Rhea" id="RHEA-COMP:10136"/>
        <dbReference type="Rhea" id="RHEA-COMP:20101"/>
        <dbReference type="ChEBI" id="CHEBI:15377"/>
        <dbReference type="ChEBI" id="CHEBI:43474"/>
        <dbReference type="ChEBI" id="CHEBI:46858"/>
        <dbReference type="ChEBI" id="CHEBI:61978"/>
        <dbReference type="EC" id="3.1.3.48"/>
    </reaction>
</comment>
<comment type="similarity">
    <text evidence="1">Belongs to the metallo-dependent hydrolases superfamily. CpsB/CapC family.</text>
</comment>
<evidence type="ECO:0000256" key="5">
    <source>
        <dbReference type="ARBA" id="ARBA00051722"/>
    </source>
</evidence>
<dbReference type="Pfam" id="PF19567">
    <property type="entry name" value="CpsB_CapC"/>
    <property type="match status" value="1"/>
</dbReference>
<dbReference type="GO" id="GO:0030145">
    <property type="term" value="F:manganese ion binding"/>
    <property type="evidence" value="ECO:0007669"/>
    <property type="project" value="InterPro"/>
</dbReference>
<protein>
    <recommendedName>
        <fullName evidence="2">protein-tyrosine-phosphatase</fullName>
        <ecNumber evidence="2">3.1.3.48</ecNumber>
    </recommendedName>
</protein>